<evidence type="ECO:0000313" key="1">
    <source>
        <dbReference type="EMBL" id="MBL3655725.1"/>
    </source>
</evidence>
<dbReference type="EMBL" id="JAESIY010000003">
    <property type="protein sequence ID" value="MBL3655725.1"/>
    <property type="molecule type" value="Genomic_DNA"/>
</dbReference>
<reference evidence="1" key="1">
    <citation type="submission" date="2021-01" db="EMBL/GenBank/DDBJ databases">
        <title>Fulvivirga kasyanovii gen. nov., sp nov., a novel member of the phylum Bacteroidetes isolated from seawater in a mussel farm.</title>
        <authorList>
            <person name="Zhao L.-H."/>
            <person name="Wang Z.-J."/>
        </authorList>
    </citation>
    <scope>NUCLEOTIDE SEQUENCE</scope>
    <source>
        <strain evidence="1">2943</strain>
    </source>
</reference>
<keyword evidence="2" id="KW-1185">Reference proteome</keyword>
<dbReference type="AlphaFoldDB" id="A0A937F7G1"/>
<dbReference type="Proteomes" id="UP000659388">
    <property type="component" value="Unassembled WGS sequence"/>
</dbReference>
<dbReference type="InterPro" id="IPR025293">
    <property type="entry name" value="YfiR/HmsC-like"/>
</dbReference>
<proteinExistence type="predicted"/>
<comment type="caution">
    <text evidence="1">The sequence shown here is derived from an EMBL/GenBank/DDBJ whole genome shotgun (WGS) entry which is preliminary data.</text>
</comment>
<dbReference type="Pfam" id="PF13689">
    <property type="entry name" value="DUF4154"/>
    <property type="match status" value="1"/>
</dbReference>
<protein>
    <submittedName>
        <fullName evidence="1">YfiR family protein</fullName>
    </submittedName>
</protein>
<name>A0A937F7G1_9BACT</name>
<dbReference type="RefSeq" id="WP_202243410.1">
    <property type="nucleotide sequence ID" value="NZ_JAESIY010000003.1"/>
</dbReference>
<organism evidence="1 2">
    <name type="scientific">Fulvivirga sediminis</name>
    <dbReference type="NCBI Taxonomy" id="2803949"/>
    <lineage>
        <taxon>Bacteria</taxon>
        <taxon>Pseudomonadati</taxon>
        <taxon>Bacteroidota</taxon>
        <taxon>Cytophagia</taxon>
        <taxon>Cytophagales</taxon>
        <taxon>Fulvivirgaceae</taxon>
        <taxon>Fulvivirga</taxon>
    </lineage>
</organism>
<gene>
    <name evidence="1" type="ORF">JL102_06270</name>
</gene>
<evidence type="ECO:0000313" key="2">
    <source>
        <dbReference type="Proteomes" id="UP000659388"/>
    </source>
</evidence>
<sequence length="166" mass="18498">MKRLFFLFSLLLINFVGLAQNYQLHAVYIYSFIRYVQWPSSSEEGDFVIGIVGDSPIIDELERMAAAKKAGTRDIQVKKYTNLNGLDKADIVFISKNYTDDISGILNKVGSANTLLITEKEGLGVQGSNINFVNKNGKLAFELNRSAMDRADLKVSSELTRLAILI</sequence>
<accession>A0A937F7G1</accession>